<evidence type="ECO:0000256" key="5">
    <source>
        <dbReference type="ARBA" id="ARBA00023237"/>
    </source>
</evidence>
<feature type="domain" description="SusD-like N-terminal" evidence="7">
    <location>
        <begin position="117"/>
        <end position="236"/>
    </location>
</feature>
<evidence type="ECO:0000259" key="7">
    <source>
        <dbReference type="Pfam" id="PF14322"/>
    </source>
</evidence>
<comment type="subcellular location">
    <subcellularLocation>
        <location evidence="1">Cell outer membrane</location>
    </subcellularLocation>
</comment>
<feature type="domain" description="RagB/SusD" evidence="6">
    <location>
        <begin position="326"/>
        <end position="645"/>
    </location>
</feature>
<dbReference type="PROSITE" id="PS51257">
    <property type="entry name" value="PROKAR_LIPOPROTEIN"/>
    <property type="match status" value="1"/>
</dbReference>
<evidence type="ECO:0000313" key="9">
    <source>
        <dbReference type="Proteomes" id="UP001199816"/>
    </source>
</evidence>
<comment type="similarity">
    <text evidence="2">Belongs to the SusD family.</text>
</comment>
<dbReference type="Proteomes" id="UP001199816">
    <property type="component" value="Unassembled WGS sequence"/>
</dbReference>
<proteinExistence type="inferred from homology"/>
<evidence type="ECO:0000313" key="8">
    <source>
        <dbReference type="EMBL" id="MCD2421127.1"/>
    </source>
</evidence>
<dbReference type="RefSeq" id="WP_231001910.1">
    <property type="nucleotide sequence ID" value="NZ_JAJNEC010000001.1"/>
</dbReference>
<gene>
    <name evidence="8" type="ORF">LQ567_00015</name>
</gene>
<dbReference type="InterPro" id="IPR012944">
    <property type="entry name" value="SusD_RagB_dom"/>
</dbReference>
<evidence type="ECO:0000256" key="3">
    <source>
        <dbReference type="ARBA" id="ARBA00022729"/>
    </source>
</evidence>
<dbReference type="SUPFAM" id="SSF48452">
    <property type="entry name" value="TPR-like"/>
    <property type="match status" value="1"/>
</dbReference>
<dbReference type="InterPro" id="IPR033985">
    <property type="entry name" value="SusD-like_N"/>
</dbReference>
<dbReference type="InterPro" id="IPR011990">
    <property type="entry name" value="TPR-like_helical_dom_sf"/>
</dbReference>
<comment type="caution">
    <text evidence="8">The sequence shown here is derived from an EMBL/GenBank/DDBJ whole genome shotgun (WGS) entry which is preliminary data.</text>
</comment>
<dbReference type="Gene3D" id="1.25.40.390">
    <property type="match status" value="1"/>
</dbReference>
<evidence type="ECO:0000256" key="4">
    <source>
        <dbReference type="ARBA" id="ARBA00023136"/>
    </source>
</evidence>
<evidence type="ECO:0000259" key="6">
    <source>
        <dbReference type="Pfam" id="PF07980"/>
    </source>
</evidence>
<organism evidence="8 9">
    <name type="scientific">Niabella pedocola</name>
    <dbReference type="NCBI Taxonomy" id="1752077"/>
    <lineage>
        <taxon>Bacteria</taxon>
        <taxon>Pseudomonadati</taxon>
        <taxon>Bacteroidota</taxon>
        <taxon>Chitinophagia</taxon>
        <taxon>Chitinophagales</taxon>
        <taxon>Chitinophagaceae</taxon>
        <taxon>Niabella</taxon>
    </lineage>
</organism>
<keyword evidence="3" id="KW-0732">Signal</keyword>
<keyword evidence="9" id="KW-1185">Reference proteome</keyword>
<dbReference type="EMBL" id="JAJNEC010000001">
    <property type="protein sequence ID" value="MCD2421127.1"/>
    <property type="molecule type" value="Genomic_DNA"/>
</dbReference>
<dbReference type="Pfam" id="PF07980">
    <property type="entry name" value="SusD_RagB"/>
    <property type="match status" value="1"/>
</dbReference>
<reference evidence="8 9" key="1">
    <citation type="submission" date="2021-11" db="EMBL/GenBank/DDBJ databases">
        <title>Genomic of Niabella pedocola.</title>
        <authorList>
            <person name="Wu T."/>
        </authorList>
    </citation>
    <scope>NUCLEOTIDE SEQUENCE [LARGE SCALE GENOMIC DNA]</scope>
    <source>
        <strain evidence="8 9">JCM 31011</strain>
    </source>
</reference>
<evidence type="ECO:0000256" key="1">
    <source>
        <dbReference type="ARBA" id="ARBA00004442"/>
    </source>
</evidence>
<name>A0ABS8PLD6_9BACT</name>
<protein>
    <submittedName>
        <fullName evidence="8">RagB/SusD family nutrient uptake outer membrane protein</fullName>
    </submittedName>
</protein>
<dbReference type="Pfam" id="PF14322">
    <property type="entry name" value="SusD-like_3"/>
    <property type="match status" value="1"/>
</dbReference>
<evidence type="ECO:0000256" key="2">
    <source>
        <dbReference type="ARBA" id="ARBA00006275"/>
    </source>
</evidence>
<accession>A0ABS8PLD6</accession>
<keyword evidence="4" id="KW-0472">Membrane</keyword>
<keyword evidence="5" id="KW-0998">Cell outer membrane</keyword>
<sequence length="645" mass="72407">MRKISIIFLLSLVTFGSCKKFIDVVPDNVPVLDQAFNLRVMALRYLATCYSRLPSGTNLGSTEGYLAADEFWLNSTSNFSSGGYPNWYIAMGQQNANAPLLDWWGNGVSTSQTSIVGSYWRGIYDCNVMIDRVGSVPDMTDVEKAMWKAEAKVLKAYYHYLLARAYGPIVIMDKNLPVYTDPNEMHIPRSPMDDCFNYIVKTIDEALPDLMPVEQNGNIDVGRITQIAARAIKAKILIEAASPLFNGNTDMADLKDDNGAPLFNQNYDGTKWTAAAIACKDAIDFAAINGKRLQIWQKPGNIVVNAPSTYFQMNLRTAFNESDGNTEALWFDTNNPSSAGFQAIFTPRGFNANTISNGNILSYMAATLNMAEKFYSKNGVPIEEDKTYPYASRYQLTTVPSTNDYRYDLQAGYQTALLHLDREPRFYGTLSMDGGRYFMMSDANDANAANTNYKSGGNVSNYNVINNGATGYMVKKYVNYQNSYGASNAYTARPYAIPIIRLADLYLMYAEALNESQGPGADVYAYVDSVRARSGLNSVVTSWAAYSSQPNKPASKDGMRAIIKRERTIELAFEGKRFWDLRRWKDAVGELNELIQGWDVKQRTAGAFYRPNTMFNRTFTTKDYFWPINLNELRRNPKLKQNPGW</sequence>